<keyword evidence="2" id="KW-1185">Reference proteome</keyword>
<sequence length="823" mass="94434">MKLIPNGENLNMIEYYESNQTCHGPIYGVWVKQVNGYVMRVRVENTVFEMAIQAIFHDYSGEDNDEMNMVLYGCRRFKTDDSCEVGEQMASIVSNSRHPQTLAVASCGDEIVDNDQKLVNAQIDSEGELIESECKDEPRTLTVTAFMDPVLLKEDISHISCFFTSKYEANCEWIRHEMCFKSNLTQSFQDAFTIESSTILQLKNTSSIDIDWSGTLLWHNGDECIIYKCIDINEDGTCDQYRIYVWSDEDLMDQPTIRTIYDELDTICCDPTNLIFLNTFHECDEANMVKVPSVKCGLLPGWSPVNTQLLEGVWFFAADINADPKIYMQSAVVEMTTSRASYADCFNTQMTVLSKRQNQILYVDNLRMLLYWCFNRAQNGSCIQYDVDILVRTRHLAYHDLAILDPYLKMACVSHDQLRWFDLHSRCGLDMSQTTKLRRTVMTLSHKEVLDILTNVQEPRCKKELLKGLKVDLSAIEKAGKWLLVSRYDHFEFDTYAMIGRIRLIEPGKAIVKVFQSAARSGSQKKCYQRMFVLIEHADGDDNGDITYHLYFESLLGSKAFSKLFLVLILRFLFMNRHVGVIYSCIAYNKTGQCAENALYVISRHESIDHTELSVLETVANSVCIPVEHLVHVAFHDDCIHENHHLKLATVAFSTVSVLPKPVTFDENIQQLKHRYKNNTYFAIASSSPERQPFLLKFNNGYVQKLAQYSGEFPSLLPIKYDYTIVNQTKCEALLKPSCLPKPIHFHPSQVATTGEVAMLNEHFAILYSTCDQYCTQLPDERRATVWTRNESTELNDSVRNVLQNLCILDDEMDNKTGESKCW</sequence>
<dbReference type="PANTHER" id="PTHR11873:SF0">
    <property type="entry name" value="LIPOCALIN-RELATED PROTEIN"/>
    <property type="match status" value="1"/>
</dbReference>
<dbReference type="OrthoDB" id="5785631at2759"/>
<accession>A0A0M3JR03</accession>
<dbReference type="SUPFAM" id="SSF50814">
    <property type="entry name" value="Lipocalins"/>
    <property type="match status" value="1"/>
</dbReference>
<reference evidence="3" key="1">
    <citation type="submission" date="2017-02" db="UniProtKB">
        <authorList>
            <consortium name="WormBaseParasite"/>
        </authorList>
    </citation>
    <scope>IDENTIFICATION</scope>
</reference>
<gene>
    <name evidence="1" type="ORF">ASIM_LOCUS9858</name>
</gene>
<dbReference type="GO" id="GO:0005501">
    <property type="term" value="F:retinoid binding"/>
    <property type="evidence" value="ECO:0007669"/>
    <property type="project" value="InterPro"/>
</dbReference>
<name>A0A0M3JR03_ANISI</name>
<dbReference type="Proteomes" id="UP000267096">
    <property type="component" value="Unassembled WGS sequence"/>
</dbReference>
<dbReference type="GO" id="GO:0034632">
    <property type="term" value="F:retinol transmembrane transporter activity"/>
    <property type="evidence" value="ECO:0007669"/>
    <property type="project" value="InterPro"/>
</dbReference>
<organism evidence="3">
    <name type="scientific">Anisakis simplex</name>
    <name type="common">Herring worm</name>
    <dbReference type="NCBI Taxonomy" id="6269"/>
    <lineage>
        <taxon>Eukaryota</taxon>
        <taxon>Metazoa</taxon>
        <taxon>Ecdysozoa</taxon>
        <taxon>Nematoda</taxon>
        <taxon>Chromadorea</taxon>
        <taxon>Rhabditida</taxon>
        <taxon>Spirurina</taxon>
        <taxon>Ascaridomorpha</taxon>
        <taxon>Ascaridoidea</taxon>
        <taxon>Anisakidae</taxon>
        <taxon>Anisakis</taxon>
        <taxon>Anisakis simplex complex</taxon>
    </lineage>
</organism>
<dbReference type="Gene3D" id="2.40.128.20">
    <property type="match status" value="1"/>
</dbReference>
<protein>
    <submittedName>
        <fullName evidence="3">Tudor domain-containing protein</fullName>
    </submittedName>
</protein>
<dbReference type="WBParaSite" id="ASIM_0001012701-mRNA-1">
    <property type="protein sequence ID" value="ASIM_0001012701-mRNA-1"/>
    <property type="gene ID" value="ASIM_0001012701"/>
</dbReference>
<evidence type="ECO:0000313" key="3">
    <source>
        <dbReference type="WBParaSite" id="ASIM_0001012701-mRNA-1"/>
    </source>
</evidence>
<evidence type="ECO:0000313" key="1">
    <source>
        <dbReference type="EMBL" id="VDK41912.1"/>
    </source>
</evidence>
<dbReference type="InterPro" id="IPR012674">
    <property type="entry name" value="Calycin"/>
</dbReference>
<dbReference type="PANTHER" id="PTHR11873">
    <property type="entry name" value="RETINOL-BINDING PROTEIN 4"/>
    <property type="match status" value="1"/>
</dbReference>
<reference evidence="1 2" key="2">
    <citation type="submission" date="2018-11" db="EMBL/GenBank/DDBJ databases">
        <authorList>
            <consortium name="Pathogen Informatics"/>
        </authorList>
    </citation>
    <scope>NUCLEOTIDE SEQUENCE [LARGE SCALE GENOMIC DNA]</scope>
</reference>
<dbReference type="EMBL" id="UYRR01030974">
    <property type="protein sequence ID" value="VDK41912.1"/>
    <property type="molecule type" value="Genomic_DNA"/>
</dbReference>
<dbReference type="InterPro" id="IPR002449">
    <property type="entry name" value="Retinol-bd/Purpurin"/>
</dbReference>
<proteinExistence type="predicted"/>
<dbReference type="AlphaFoldDB" id="A0A0M3JR03"/>
<evidence type="ECO:0000313" key="2">
    <source>
        <dbReference type="Proteomes" id="UP000267096"/>
    </source>
</evidence>